<evidence type="ECO:0000313" key="9">
    <source>
        <dbReference type="EMBL" id="EMG46195.1"/>
    </source>
</evidence>
<reference evidence="9 10" key="1">
    <citation type="submission" date="2013-02" db="EMBL/GenBank/DDBJ databases">
        <title>Genome sequence of Candida maltosa Xu316, a potential industrial strain for xylitol and ethanol production.</title>
        <authorList>
            <person name="Yu J."/>
            <person name="Wang Q."/>
            <person name="Geng X."/>
            <person name="Bao W."/>
            <person name="He P."/>
            <person name="Cai J."/>
        </authorList>
    </citation>
    <scope>NUCLEOTIDE SEQUENCE [LARGE SCALE GENOMIC DNA]</scope>
    <source>
        <strain evidence="10">Xu316</strain>
    </source>
</reference>
<dbReference type="GO" id="GO:0004092">
    <property type="term" value="F:carnitine O-acetyltransferase activity"/>
    <property type="evidence" value="ECO:0007669"/>
    <property type="project" value="TreeGrafter"/>
</dbReference>
<feature type="domain" description="Choline/carnitine acyltransferase" evidence="8">
    <location>
        <begin position="18"/>
        <end position="646"/>
    </location>
</feature>
<dbReference type="AlphaFoldDB" id="M3JTL7"/>
<dbReference type="InterPro" id="IPR042231">
    <property type="entry name" value="Cho/carn_acyl_trans_2"/>
</dbReference>
<dbReference type="OMA" id="YADGYYK"/>
<evidence type="ECO:0000256" key="7">
    <source>
        <dbReference type="SAM" id="MobiDB-lite"/>
    </source>
</evidence>
<protein>
    <recommendedName>
        <fullName evidence="8">Choline/carnitine acyltransferase domain-containing protein</fullName>
    </recommendedName>
</protein>
<dbReference type="InterPro" id="IPR000542">
    <property type="entry name" value="Carn_acyl_trans"/>
</dbReference>
<proteinExistence type="inferred from homology"/>
<dbReference type="SUPFAM" id="SSF52777">
    <property type="entry name" value="CoA-dependent acyltransferases"/>
    <property type="match status" value="2"/>
</dbReference>
<dbReference type="EMBL" id="AOGT01002088">
    <property type="protein sequence ID" value="EMG46195.1"/>
    <property type="molecule type" value="Genomic_DNA"/>
</dbReference>
<feature type="region of interest" description="Disordered" evidence="7">
    <location>
        <begin position="816"/>
        <end position="876"/>
    </location>
</feature>
<comment type="caution">
    <text evidence="9">The sequence shown here is derived from an EMBL/GenBank/DDBJ whole genome shotgun (WGS) entry which is preliminary data.</text>
</comment>
<dbReference type="STRING" id="1245528.M3JTL7"/>
<keyword evidence="10" id="KW-1185">Reference proteome</keyword>
<name>M3JTL7_CANMX</name>
<evidence type="ECO:0000256" key="6">
    <source>
        <dbReference type="ARBA" id="ARBA00023315"/>
    </source>
</evidence>
<evidence type="ECO:0000259" key="8">
    <source>
        <dbReference type="Pfam" id="PF00755"/>
    </source>
</evidence>
<accession>M3JTL7</accession>
<keyword evidence="3" id="KW-0808">Transferase</keyword>
<keyword evidence="4" id="KW-0276">Fatty acid metabolism</keyword>
<dbReference type="Gene3D" id="1.10.275.20">
    <property type="entry name" value="Choline/Carnitine o-acyltransferase"/>
    <property type="match status" value="1"/>
</dbReference>
<sequence>MTKSQYYTFEHESKLPKLPVPSLISTAQQLLGSLKPLLPHEEFADVVTEATDFVSSDIINLVQKHLVAISENEKYPNYLNFVNNDMTPSIYGEIRGDILPRNPYLILEEDPYSKTINPPNQAQRAANLINSSLKFIITLRNETLKPDITPKSGNPLTMRCYRNLFGTTRVPEFEDHNYEIKMRKYEHINDSRHILIIANNQYYTLEVITEYDEDEYLESKSKHKIWFNDHELSLILQQIIDEANKVDAIKSINNSIGSITTQTVKHWKAARVELELSNPETIKLIDDALFVLILDSNSPESNDEKTAVISHGTTVLSTGNVQVGTCTSRWYDKLQLIVTQNSVAGVVWESMSMDSTAILRFISDIYTDSVLKLAKNINGSEYTLFDSNIQFASSMAKKPEVNMVHFNKTKELHHLIHLSETRLADLINQHEYLTHRIKLDSYLTSKFNLSIDSIMQICFQIAYYSLYGKIVNTLEPITTRKFMDSRTELIPIQNEVIGNLVKLYITSASSSEKFEAFKKCCELHTTQYRDAMIGKGFERHLMTIIQVIKKPQNAVRLNEANPHLPPIPDLTKENVAIPLLLNSAIEKLSSPELLISNCGNPALKLFGIPPAIDQGFGVGYIIHRDKVLITVCSKHRQTERFLDTFHRVIRDLKVNLRQRSNFLLSISDSEQRKAELQRLRIENELSHVSLDEPTMRHPIPLTVGKDAIPIENVTVDVEKAVKGDSEEEEEDEESKNFSLMGGYGYFDFGELELRSDEVSRNQSYINSQAHSGGSSALSTRRHSFTNLLKVASRSNALAQNYDVKEKQSLSERIRDKLSHSNDTLPSVNSSIDSAIDDSEAEPEAGPAAGTSSGTDAAPASSQSKKSSIGRTLITKY</sequence>
<evidence type="ECO:0000256" key="2">
    <source>
        <dbReference type="ARBA" id="ARBA00022448"/>
    </source>
</evidence>
<feature type="non-terminal residue" evidence="9">
    <location>
        <position position="1"/>
    </location>
</feature>
<dbReference type="PANTHER" id="PTHR22589:SF48">
    <property type="entry name" value="CARNITINE O-ACETYLTRANSFERASE YAT2"/>
    <property type="match status" value="1"/>
</dbReference>
<evidence type="ECO:0000256" key="3">
    <source>
        <dbReference type="ARBA" id="ARBA00022679"/>
    </source>
</evidence>
<dbReference type="Gene3D" id="3.30.559.70">
    <property type="entry name" value="Choline/Carnitine o-acyltransferase, domain 2"/>
    <property type="match status" value="1"/>
</dbReference>
<dbReference type="InterPro" id="IPR023213">
    <property type="entry name" value="CAT-like_dom_sf"/>
</dbReference>
<evidence type="ECO:0000256" key="1">
    <source>
        <dbReference type="ARBA" id="ARBA00005232"/>
    </source>
</evidence>
<dbReference type="GO" id="GO:0006631">
    <property type="term" value="P:fatty acid metabolic process"/>
    <property type="evidence" value="ECO:0007669"/>
    <property type="project" value="UniProtKB-KW"/>
</dbReference>
<dbReference type="OrthoDB" id="240216at2759"/>
<evidence type="ECO:0000313" key="10">
    <source>
        <dbReference type="Proteomes" id="UP000011777"/>
    </source>
</evidence>
<dbReference type="Gene3D" id="3.30.559.10">
    <property type="entry name" value="Chloramphenicol acetyltransferase-like domain"/>
    <property type="match status" value="1"/>
</dbReference>
<dbReference type="eggNOG" id="KOG3719">
    <property type="taxonomic scope" value="Eukaryota"/>
</dbReference>
<organism evidence="9 10">
    <name type="scientific">Candida maltosa (strain Xu316)</name>
    <name type="common">Yeast</name>
    <dbReference type="NCBI Taxonomy" id="1245528"/>
    <lineage>
        <taxon>Eukaryota</taxon>
        <taxon>Fungi</taxon>
        <taxon>Dikarya</taxon>
        <taxon>Ascomycota</taxon>
        <taxon>Saccharomycotina</taxon>
        <taxon>Pichiomycetes</taxon>
        <taxon>Debaryomycetaceae</taxon>
        <taxon>Candida/Lodderomyces clade</taxon>
        <taxon>Candida</taxon>
    </lineage>
</organism>
<keyword evidence="2" id="KW-0813">Transport</keyword>
<comment type="similarity">
    <text evidence="1">Belongs to the carnitine/choline acetyltransferase family.</text>
</comment>
<evidence type="ECO:0000256" key="4">
    <source>
        <dbReference type="ARBA" id="ARBA00022832"/>
    </source>
</evidence>
<dbReference type="PANTHER" id="PTHR22589">
    <property type="entry name" value="CARNITINE O-ACYLTRANSFERASE"/>
    <property type="match status" value="1"/>
</dbReference>
<keyword evidence="6" id="KW-0012">Acyltransferase</keyword>
<dbReference type="InterPro" id="IPR042572">
    <property type="entry name" value="Carn_acyl_trans_N"/>
</dbReference>
<gene>
    <name evidence="9" type="ORF">G210_3571</name>
</gene>
<dbReference type="GO" id="GO:0009437">
    <property type="term" value="P:carnitine metabolic process"/>
    <property type="evidence" value="ECO:0007669"/>
    <property type="project" value="TreeGrafter"/>
</dbReference>
<dbReference type="Proteomes" id="UP000011777">
    <property type="component" value="Unassembled WGS sequence"/>
</dbReference>
<dbReference type="InterPro" id="IPR039551">
    <property type="entry name" value="Cho/carn_acyl_trans"/>
</dbReference>
<dbReference type="HOGENOM" id="CLU_013513_4_1_1"/>
<evidence type="ECO:0000256" key="5">
    <source>
        <dbReference type="ARBA" id="ARBA00023098"/>
    </source>
</evidence>
<keyword evidence="5" id="KW-0443">Lipid metabolism</keyword>
<dbReference type="PROSITE" id="PS00439">
    <property type="entry name" value="ACYLTRANSF_C_1"/>
    <property type="match status" value="1"/>
</dbReference>
<dbReference type="GO" id="GO:0005829">
    <property type="term" value="C:cytosol"/>
    <property type="evidence" value="ECO:0007669"/>
    <property type="project" value="TreeGrafter"/>
</dbReference>
<dbReference type="Pfam" id="PF00755">
    <property type="entry name" value="Carn_acyltransf"/>
    <property type="match status" value="1"/>
</dbReference>